<keyword evidence="4" id="KW-1185">Reference proteome</keyword>
<evidence type="ECO:0000313" key="4">
    <source>
        <dbReference type="Proteomes" id="UP000611723"/>
    </source>
</evidence>
<dbReference type="InterPro" id="IPR025665">
    <property type="entry name" value="Beta-barrel_OMP_2"/>
</dbReference>
<dbReference type="Proteomes" id="UP000611723">
    <property type="component" value="Unassembled WGS sequence"/>
</dbReference>
<protein>
    <submittedName>
        <fullName evidence="3">PorT family protein</fullName>
    </submittedName>
</protein>
<gene>
    <name evidence="3" type="ORF">JKA74_18155</name>
</gene>
<accession>A0A934X113</accession>
<dbReference type="RefSeq" id="WP_201432655.1">
    <property type="nucleotide sequence ID" value="NZ_JAEQBW010000012.1"/>
</dbReference>
<reference evidence="3" key="1">
    <citation type="submission" date="2021-01" db="EMBL/GenBank/DDBJ databases">
        <title>Marivirga aurantiaca sp. nov., isolated from intertidal surface sediments.</title>
        <authorList>
            <person name="Zhang M."/>
        </authorList>
    </citation>
    <scope>NUCLEOTIDE SEQUENCE</scope>
    <source>
        <strain evidence="3">S37H4</strain>
    </source>
</reference>
<evidence type="ECO:0000313" key="3">
    <source>
        <dbReference type="EMBL" id="MBK6266973.1"/>
    </source>
</evidence>
<dbReference type="Pfam" id="PF13568">
    <property type="entry name" value="OMP_b-brl_2"/>
    <property type="match status" value="1"/>
</dbReference>
<dbReference type="EMBL" id="JAEQBW010000012">
    <property type="protein sequence ID" value="MBK6266973.1"/>
    <property type="molecule type" value="Genomic_DNA"/>
</dbReference>
<comment type="caution">
    <text evidence="3">The sequence shown here is derived from an EMBL/GenBank/DDBJ whole genome shotgun (WGS) entry which is preliminary data.</text>
</comment>
<feature type="domain" description="Outer membrane protein beta-barrel" evidence="2">
    <location>
        <begin position="188"/>
        <end position="331"/>
    </location>
</feature>
<sequence length="356" mass="41231">MNKKNKLLFVLFVLTMPTVMAQTTEKGELITVKGDTIEIYVINKSRATNSQKLTYRKYIRSKEKLTLEPEEITSFSSKINYFVSMDDPKKEGAKIILTKMSDGYVDLYSARDRYGDETFYISKNDDDLIELNKANFEQFIEDNFIVCQTSKMYRKPVYEAFYFENIISSYNACMEPEKYVYTNSEFKKSVSSGVKLGLNYSSIVVEDFKSENKFGYWGGGYLNTELSPVLSLQLELSYNKRRSETIDATFENNYIQVPILVQIKLNNVEMRPIINFGPTLNFITSYKRNYNIIEKRLNPFSFGYALSAGIPLKITNSKRFIFELRFDRILNFTDFTQGPADIVKNSSIQFSIGIPF</sequence>
<feature type="signal peptide" evidence="1">
    <location>
        <begin position="1"/>
        <end position="21"/>
    </location>
</feature>
<keyword evidence="1" id="KW-0732">Signal</keyword>
<feature type="chain" id="PRO_5036820078" evidence="1">
    <location>
        <begin position="22"/>
        <end position="356"/>
    </location>
</feature>
<name>A0A934X113_9BACT</name>
<evidence type="ECO:0000259" key="2">
    <source>
        <dbReference type="Pfam" id="PF13568"/>
    </source>
</evidence>
<proteinExistence type="predicted"/>
<dbReference type="AlphaFoldDB" id="A0A934X113"/>
<organism evidence="3 4">
    <name type="scientific">Marivirga aurantiaca</name>
    <dbReference type="NCBI Taxonomy" id="2802615"/>
    <lineage>
        <taxon>Bacteria</taxon>
        <taxon>Pseudomonadati</taxon>
        <taxon>Bacteroidota</taxon>
        <taxon>Cytophagia</taxon>
        <taxon>Cytophagales</taxon>
        <taxon>Marivirgaceae</taxon>
        <taxon>Marivirga</taxon>
    </lineage>
</organism>
<evidence type="ECO:0000256" key="1">
    <source>
        <dbReference type="SAM" id="SignalP"/>
    </source>
</evidence>